<feature type="region of interest" description="Disordered" evidence="1">
    <location>
        <begin position="163"/>
        <end position="184"/>
    </location>
</feature>
<feature type="compositionally biased region" description="Polar residues" evidence="1">
    <location>
        <begin position="1"/>
        <end position="37"/>
    </location>
</feature>
<reference evidence="2 3" key="1">
    <citation type="submission" date="2016-06" db="EMBL/GenBank/DDBJ databases">
        <title>Evolution of pathogenesis and genome organization in the Tremellales.</title>
        <authorList>
            <person name="Cuomo C."/>
            <person name="Litvintseva A."/>
            <person name="Heitman J."/>
            <person name="Chen Y."/>
            <person name="Sun S."/>
            <person name="Springer D."/>
            <person name="Dromer F."/>
            <person name="Young S."/>
            <person name="Zeng Q."/>
            <person name="Chapman S."/>
            <person name="Gujja S."/>
            <person name="Saif S."/>
            <person name="Birren B."/>
        </authorList>
    </citation>
    <scope>NUCLEOTIDE SEQUENCE [LARGE SCALE GENOMIC DNA]</scope>
    <source>
        <strain evidence="2 3">ATCC 28783</strain>
    </source>
</reference>
<proteinExistence type="predicted"/>
<evidence type="ECO:0000256" key="1">
    <source>
        <dbReference type="SAM" id="MobiDB-lite"/>
    </source>
</evidence>
<dbReference type="VEuPathDB" id="FungiDB:TREMEDRAFT_64682"/>
<evidence type="ECO:0000313" key="3">
    <source>
        <dbReference type="Proteomes" id="UP000289152"/>
    </source>
</evidence>
<protein>
    <submittedName>
        <fullName evidence="2">Uncharacterized protein</fullName>
    </submittedName>
</protein>
<dbReference type="Proteomes" id="UP000289152">
    <property type="component" value="Unassembled WGS sequence"/>
</dbReference>
<dbReference type="InParanoid" id="A0A4Q1BKL3"/>
<feature type="region of interest" description="Disordered" evidence="1">
    <location>
        <begin position="331"/>
        <end position="351"/>
    </location>
</feature>
<comment type="caution">
    <text evidence="2">The sequence shown here is derived from an EMBL/GenBank/DDBJ whole genome shotgun (WGS) entry which is preliminary data.</text>
</comment>
<gene>
    <name evidence="2" type="ORF">M231_04593</name>
</gene>
<evidence type="ECO:0000313" key="2">
    <source>
        <dbReference type="EMBL" id="RXK38132.1"/>
    </source>
</evidence>
<dbReference type="AlphaFoldDB" id="A0A4Q1BKL3"/>
<sequence>MSTPTRPQYHQYPSYTPNHISSSPNPRSFNDPSYDQSSYHEPRPYGSPLQVGNQSYLSPDWDNPQDHNQSQFYHPSPDAGSPFLVPRQTSHAGENHPSHFPQSRTIHKNVLRKPRPTDKFTYKPESSESLAPLGPSYGSLIRPTIVGHHQIRDSHLSFESIPGSSHSLYGQQPMTSPSHSRFDSNPNTFALLRNPKTPRNAVAASTTINPIPHIRPPSPDGREREAQKSFNAMMVMGGFALPQISDWASRGPREEGGVMVGGPSESNLHDIHRQVERIEGGREVDRVMEEGGLGQHIGRAYTSEEWEERKEREDRLWRELYQLKMGFRGGGFEEGEDEVQGEEQWKGEEEERGKGRVCMYVPVGS</sequence>
<feature type="region of interest" description="Disordered" evidence="1">
    <location>
        <begin position="1"/>
        <end position="134"/>
    </location>
</feature>
<organism evidence="2 3">
    <name type="scientific">Tremella mesenterica</name>
    <name type="common">Jelly fungus</name>
    <dbReference type="NCBI Taxonomy" id="5217"/>
    <lineage>
        <taxon>Eukaryota</taxon>
        <taxon>Fungi</taxon>
        <taxon>Dikarya</taxon>
        <taxon>Basidiomycota</taxon>
        <taxon>Agaricomycotina</taxon>
        <taxon>Tremellomycetes</taxon>
        <taxon>Tremellales</taxon>
        <taxon>Tremellaceae</taxon>
        <taxon>Tremella</taxon>
    </lineage>
</organism>
<feature type="compositionally biased region" description="Basic and acidic residues" evidence="1">
    <location>
        <begin position="115"/>
        <end position="126"/>
    </location>
</feature>
<keyword evidence="3" id="KW-1185">Reference proteome</keyword>
<name>A0A4Q1BKL3_TREME</name>
<dbReference type="EMBL" id="SDIL01000053">
    <property type="protein sequence ID" value="RXK38132.1"/>
    <property type="molecule type" value="Genomic_DNA"/>
</dbReference>
<accession>A0A4Q1BKL3</accession>
<feature type="compositionally biased region" description="Basic residues" evidence="1">
    <location>
        <begin position="105"/>
        <end position="114"/>
    </location>
</feature>